<protein>
    <recommendedName>
        <fullName evidence="2">Caspase family protein</fullName>
    </recommendedName>
</protein>
<dbReference type="EMBL" id="DSVQ01000012">
    <property type="protein sequence ID" value="HGT39449.1"/>
    <property type="molecule type" value="Genomic_DNA"/>
</dbReference>
<dbReference type="AlphaFoldDB" id="A0A7C4QRR2"/>
<accession>A0A7C4QRR2</accession>
<name>A0A7C4QRR2_9PLAN</name>
<evidence type="ECO:0008006" key="2">
    <source>
        <dbReference type="Google" id="ProtNLM"/>
    </source>
</evidence>
<sequence>MNAVLTLTATLFFGADVAPTADVLVVVGAPGTPEYGKQFDEWASRWEQAAQRGGASVTLLGRAAEAVPTDRERWQTALERAAEERQRPLWLVLIGHGTFDRRTAKFNLRGPDVSAADLAGWLSRLERPVAVIDCTSASAPFLAAVSGPKRIVITATKGGHEQNFARFGDFLSQALTDPLADLDKDEQVSLWEAFLAASRRTAEYYQTDGRLQTEHALLDDNGDGQGTRADEFVGLQPAPQAQSRAAALDGTLAHQWHLIPSPAESALPHDVRTRRDAIELQVVALRRRKSELPETEYYAQLEALLVELAKLSLGK</sequence>
<organism evidence="1">
    <name type="scientific">Schlesneria paludicola</name>
    <dbReference type="NCBI Taxonomy" id="360056"/>
    <lineage>
        <taxon>Bacteria</taxon>
        <taxon>Pseudomonadati</taxon>
        <taxon>Planctomycetota</taxon>
        <taxon>Planctomycetia</taxon>
        <taxon>Planctomycetales</taxon>
        <taxon>Planctomycetaceae</taxon>
        <taxon>Schlesneria</taxon>
    </lineage>
</organism>
<gene>
    <name evidence="1" type="ORF">ENS64_09345</name>
</gene>
<comment type="caution">
    <text evidence="1">The sequence shown here is derived from an EMBL/GenBank/DDBJ whole genome shotgun (WGS) entry which is preliminary data.</text>
</comment>
<proteinExistence type="predicted"/>
<evidence type="ECO:0000313" key="1">
    <source>
        <dbReference type="EMBL" id="HGT39449.1"/>
    </source>
</evidence>
<reference evidence="1" key="1">
    <citation type="journal article" date="2020" name="mSystems">
        <title>Genome- and Community-Level Interaction Insights into Carbon Utilization and Element Cycling Functions of Hydrothermarchaeota in Hydrothermal Sediment.</title>
        <authorList>
            <person name="Zhou Z."/>
            <person name="Liu Y."/>
            <person name="Xu W."/>
            <person name="Pan J."/>
            <person name="Luo Z.H."/>
            <person name="Li M."/>
        </authorList>
    </citation>
    <scope>NUCLEOTIDE SEQUENCE [LARGE SCALE GENOMIC DNA]</scope>
    <source>
        <strain evidence="1">SpSt-508</strain>
    </source>
</reference>